<organism evidence="2 3">
    <name type="scientific">Rhamnusium bicolor</name>
    <dbReference type="NCBI Taxonomy" id="1586634"/>
    <lineage>
        <taxon>Eukaryota</taxon>
        <taxon>Metazoa</taxon>
        <taxon>Ecdysozoa</taxon>
        <taxon>Arthropoda</taxon>
        <taxon>Hexapoda</taxon>
        <taxon>Insecta</taxon>
        <taxon>Pterygota</taxon>
        <taxon>Neoptera</taxon>
        <taxon>Endopterygota</taxon>
        <taxon>Coleoptera</taxon>
        <taxon>Polyphaga</taxon>
        <taxon>Cucujiformia</taxon>
        <taxon>Chrysomeloidea</taxon>
        <taxon>Cerambycidae</taxon>
        <taxon>Lepturinae</taxon>
        <taxon>Rhagiini</taxon>
        <taxon>Rhamnusium</taxon>
    </lineage>
</organism>
<evidence type="ECO:0000313" key="2">
    <source>
        <dbReference type="EMBL" id="KAJ8930900.1"/>
    </source>
</evidence>
<gene>
    <name evidence="2" type="ORF">NQ314_016321</name>
</gene>
<keyword evidence="3" id="KW-1185">Reference proteome</keyword>
<proteinExistence type="predicted"/>
<feature type="compositionally biased region" description="Basic residues" evidence="1">
    <location>
        <begin position="70"/>
        <end position="83"/>
    </location>
</feature>
<reference evidence="2" key="1">
    <citation type="journal article" date="2023" name="Insect Mol. Biol.">
        <title>Genome sequencing provides insights into the evolution of gene families encoding plant cell wall-degrading enzymes in longhorned beetles.</title>
        <authorList>
            <person name="Shin N.R."/>
            <person name="Okamura Y."/>
            <person name="Kirsch R."/>
            <person name="Pauchet Y."/>
        </authorList>
    </citation>
    <scope>NUCLEOTIDE SEQUENCE</scope>
    <source>
        <strain evidence="2">RBIC_L_NR</strain>
    </source>
</reference>
<accession>A0AAV8WXE0</accession>
<dbReference type="EMBL" id="JANEYF010004530">
    <property type="protein sequence ID" value="KAJ8930900.1"/>
    <property type="molecule type" value="Genomic_DNA"/>
</dbReference>
<dbReference type="Proteomes" id="UP001162156">
    <property type="component" value="Unassembled WGS sequence"/>
</dbReference>
<evidence type="ECO:0000313" key="3">
    <source>
        <dbReference type="Proteomes" id="UP001162156"/>
    </source>
</evidence>
<feature type="compositionally biased region" description="Polar residues" evidence="1">
    <location>
        <begin position="7"/>
        <end position="22"/>
    </location>
</feature>
<comment type="caution">
    <text evidence="2">The sequence shown here is derived from an EMBL/GenBank/DDBJ whole genome shotgun (WGS) entry which is preliminary data.</text>
</comment>
<name>A0AAV8WXE0_9CUCU</name>
<feature type="region of interest" description="Disordered" evidence="1">
    <location>
        <begin position="1"/>
        <end position="83"/>
    </location>
</feature>
<protein>
    <submittedName>
        <fullName evidence="2">Uncharacterized protein</fullName>
    </submittedName>
</protein>
<sequence length="83" mass="9746">MGENSRWESAQVPQETNHQTGGRCSHHGMSPRSQPGPGYYLVPEREKYRGQHASPYVAEDHKQRYLSSHFRNRKSNPRRWRAL</sequence>
<evidence type="ECO:0000256" key="1">
    <source>
        <dbReference type="SAM" id="MobiDB-lite"/>
    </source>
</evidence>
<dbReference type="AlphaFoldDB" id="A0AAV8WXE0"/>